<evidence type="ECO:0000256" key="7">
    <source>
        <dbReference type="ARBA" id="ARBA00047899"/>
    </source>
</evidence>
<evidence type="ECO:0000256" key="1">
    <source>
        <dbReference type="ARBA" id="ARBA00012513"/>
    </source>
</evidence>
<comment type="catalytic activity">
    <reaction evidence="8">
        <text>L-seryl-[protein] + ATP = O-phospho-L-seryl-[protein] + ADP + H(+)</text>
        <dbReference type="Rhea" id="RHEA:17989"/>
        <dbReference type="Rhea" id="RHEA-COMP:9863"/>
        <dbReference type="Rhea" id="RHEA-COMP:11604"/>
        <dbReference type="ChEBI" id="CHEBI:15378"/>
        <dbReference type="ChEBI" id="CHEBI:29999"/>
        <dbReference type="ChEBI" id="CHEBI:30616"/>
        <dbReference type="ChEBI" id="CHEBI:83421"/>
        <dbReference type="ChEBI" id="CHEBI:456216"/>
        <dbReference type="EC" id="2.7.11.1"/>
    </reaction>
</comment>
<dbReference type="InterPro" id="IPR051334">
    <property type="entry name" value="SRPK"/>
</dbReference>
<organism evidence="9 10">
    <name type="scientific">Antrodiella citrinella</name>
    <dbReference type="NCBI Taxonomy" id="2447956"/>
    <lineage>
        <taxon>Eukaryota</taxon>
        <taxon>Fungi</taxon>
        <taxon>Dikarya</taxon>
        <taxon>Basidiomycota</taxon>
        <taxon>Agaricomycotina</taxon>
        <taxon>Agaricomycetes</taxon>
        <taxon>Polyporales</taxon>
        <taxon>Steccherinaceae</taxon>
        <taxon>Antrodiella</taxon>
    </lineage>
</organism>
<name>A0A4S4M3Y4_9APHY</name>
<evidence type="ECO:0000313" key="10">
    <source>
        <dbReference type="Proteomes" id="UP000308730"/>
    </source>
</evidence>
<dbReference type="OrthoDB" id="5979581at2759"/>
<dbReference type="EC" id="2.7.11.1" evidence="1"/>
<dbReference type="GO" id="GO:0005524">
    <property type="term" value="F:ATP binding"/>
    <property type="evidence" value="ECO:0007669"/>
    <property type="project" value="UniProtKB-KW"/>
</dbReference>
<keyword evidence="3" id="KW-0808">Transferase</keyword>
<dbReference type="GO" id="GO:0000245">
    <property type="term" value="P:spliceosomal complex assembly"/>
    <property type="evidence" value="ECO:0007669"/>
    <property type="project" value="TreeGrafter"/>
</dbReference>
<accession>A0A4S4M3Y4</accession>
<evidence type="ECO:0000313" key="9">
    <source>
        <dbReference type="EMBL" id="THH19267.1"/>
    </source>
</evidence>
<evidence type="ECO:0000256" key="2">
    <source>
        <dbReference type="ARBA" id="ARBA00022527"/>
    </source>
</evidence>
<proteinExistence type="predicted"/>
<sequence>MVWLVWDNIRQAFAALKIVSAKSSTNARNNELQVLYRILAGSGPGKDFVVQLLDSFTHHGPNGSHLCIVTELAGPNLAEDIEDMEDDPVVYLHQHLPSALARRFAAQVIQGV</sequence>
<dbReference type="Gene3D" id="3.30.200.20">
    <property type="entry name" value="Phosphorylase Kinase, domain 1"/>
    <property type="match status" value="1"/>
</dbReference>
<comment type="catalytic activity">
    <reaction evidence="7">
        <text>L-threonyl-[protein] + ATP = O-phospho-L-threonyl-[protein] + ADP + H(+)</text>
        <dbReference type="Rhea" id="RHEA:46608"/>
        <dbReference type="Rhea" id="RHEA-COMP:11060"/>
        <dbReference type="Rhea" id="RHEA-COMP:11605"/>
        <dbReference type="ChEBI" id="CHEBI:15378"/>
        <dbReference type="ChEBI" id="CHEBI:30013"/>
        <dbReference type="ChEBI" id="CHEBI:30616"/>
        <dbReference type="ChEBI" id="CHEBI:61977"/>
        <dbReference type="ChEBI" id="CHEBI:456216"/>
        <dbReference type="EC" id="2.7.11.1"/>
    </reaction>
</comment>
<dbReference type="AlphaFoldDB" id="A0A4S4M3Y4"/>
<evidence type="ECO:0000256" key="6">
    <source>
        <dbReference type="ARBA" id="ARBA00022840"/>
    </source>
</evidence>
<dbReference type="EMBL" id="SGPM01000548">
    <property type="protein sequence ID" value="THH19267.1"/>
    <property type="molecule type" value="Genomic_DNA"/>
</dbReference>
<evidence type="ECO:0000256" key="3">
    <source>
        <dbReference type="ARBA" id="ARBA00022679"/>
    </source>
</evidence>
<dbReference type="InterPro" id="IPR011009">
    <property type="entry name" value="Kinase-like_dom_sf"/>
</dbReference>
<gene>
    <name evidence="9" type="ORF">EUX98_g8806</name>
</gene>
<keyword evidence="2" id="KW-0723">Serine/threonine-protein kinase</keyword>
<dbReference type="Proteomes" id="UP000308730">
    <property type="component" value="Unassembled WGS sequence"/>
</dbReference>
<dbReference type="Gene3D" id="1.10.510.10">
    <property type="entry name" value="Transferase(Phosphotransferase) domain 1"/>
    <property type="match status" value="1"/>
</dbReference>
<protein>
    <recommendedName>
        <fullName evidence="1">non-specific serine/threonine protein kinase</fullName>
        <ecNumber evidence="1">2.7.11.1</ecNumber>
    </recommendedName>
</protein>
<evidence type="ECO:0000256" key="4">
    <source>
        <dbReference type="ARBA" id="ARBA00022741"/>
    </source>
</evidence>
<comment type="caution">
    <text evidence="9">The sequence shown here is derived from an EMBL/GenBank/DDBJ whole genome shotgun (WGS) entry which is preliminary data.</text>
</comment>
<dbReference type="PANTHER" id="PTHR47634">
    <property type="entry name" value="PROTEIN KINASE DOMAIN-CONTAINING PROTEIN-RELATED"/>
    <property type="match status" value="1"/>
</dbReference>
<dbReference type="SUPFAM" id="SSF56112">
    <property type="entry name" value="Protein kinase-like (PK-like)"/>
    <property type="match status" value="1"/>
</dbReference>
<dbReference type="GO" id="GO:0050684">
    <property type="term" value="P:regulation of mRNA processing"/>
    <property type="evidence" value="ECO:0007669"/>
    <property type="project" value="TreeGrafter"/>
</dbReference>
<keyword evidence="5" id="KW-0418">Kinase</keyword>
<dbReference type="GO" id="GO:0004674">
    <property type="term" value="F:protein serine/threonine kinase activity"/>
    <property type="evidence" value="ECO:0007669"/>
    <property type="project" value="UniProtKB-KW"/>
</dbReference>
<dbReference type="PANTHER" id="PTHR47634:SF9">
    <property type="entry name" value="PROTEIN KINASE DOMAIN-CONTAINING PROTEIN-RELATED"/>
    <property type="match status" value="1"/>
</dbReference>
<keyword evidence="10" id="KW-1185">Reference proteome</keyword>
<evidence type="ECO:0000256" key="5">
    <source>
        <dbReference type="ARBA" id="ARBA00022777"/>
    </source>
</evidence>
<keyword evidence="4" id="KW-0547">Nucleotide-binding</keyword>
<keyword evidence="6" id="KW-0067">ATP-binding</keyword>
<reference evidence="9 10" key="1">
    <citation type="submission" date="2019-02" db="EMBL/GenBank/DDBJ databases">
        <title>Genome sequencing of the rare red list fungi Antrodiella citrinella (Flaviporus citrinellus).</title>
        <authorList>
            <person name="Buettner E."/>
            <person name="Kellner H."/>
        </authorList>
    </citation>
    <scope>NUCLEOTIDE SEQUENCE [LARGE SCALE GENOMIC DNA]</scope>
    <source>
        <strain evidence="9 10">DSM 108506</strain>
    </source>
</reference>
<evidence type="ECO:0000256" key="8">
    <source>
        <dbReference type="ARBA" id="ARBA00048679"/>
    </source>
</evidence>